<organism evidence="2 3">
    <name type="scientific">Pseudomonas mandelii JR-1</name>
    <dbReference type="NCBI Taxonomy" id="1147786"/>
    <lineage>
        <taxon>Bacteria</taxon>
        <taxon>Pseudomonadati</taxon>
        <taxon>Pseudomonadota</taxon>
        <taxon>Gammaproteobacteria</taxon>
        <taxon>Pseudomonadales</taxon>
        <taxon>Pseudomonadaceae</taxon>
        <taxon>Pseudomonas</taxon>
    </lineage>
</organism>
<keyword evidence="1" id="KW-0472">Membrane</keyword>
<sequence>MPVLALLLSGTAAGAFVSEHWGLAALVLAVLFILFLRAALPAFRERQ</sequence>
<dbReference type="Proteomes" id="UP000026913">
    <property type="component" value="Plasmid unnamed"/>
</dbReference>
<geneLocation type="plasmid" evidence="3"/>
<dbReference type="KEGG" id="pman:OU5_P0201"/>
<feature type="transmembrane region" description="Helical" evidence="1">
    <location>
        <begin position="23"/>
        <end position="43"/>
    </location>
</feature>
<name>A0A024EM26_9PSED</name>
<dbReference type="HOGENOM" id="CLU_216906_0_0_6"/>
<dbReference type="InterPro" id="IPR007746">
    <property type="entry name" value="MerE"/>
</dbReference>
<dbReference type="GO" id="GO:0016020">
    <property type="term" value="C:membrane"/>
    <property type="evidence" value="ECO:0007669"/>
    <property type="project" value="InterPro"/>
</dbReference>
<dbReference type="Pfam" id="PF05052">
    <property type="entry name" value="MerE"/>
    <property type="match status" value="1"/>
</dbReference>
<accession>A0A024EM26</accession>
<keyword evidence="1" id="KW-0812">Transmembrane</keyword>
<gene>
    <name evidence="2" type="primary">urf-1</name>
    <name evidence="2" type="ORF">OU5_P0201</name>
</gene>
<evidence type="ECO:0000313" key="3">
    <source>
        <dbReference type="Proteomes" id="UP000026913"/>
    </source>
</evidence>
<dbReference type="GO" id="GO:0015097">
    <property type="term" value="F:mercury ion transmembrane transporter activity"/>
    <property type="evidence" value="ECO:0007669"/>
    <property type="project" value="InterPro"/>
</dbReference>
<keyword evidence="1" id="KW-1133">Transmembrane helix</keyword>
<dbReference type="AlphaFoldDB" id="A0A024EM26"/>
<evidence type="ECO:0000256" key="1">
    <source>
        <dbReference type="SAM" id="Phobius"/>
    </source>
</evidence>
<keyword evidence="2" id="KW-0614">Plasmid</keyword>
<dbReference type="EMBL" id="CP005961">
    <property type="protein sequence ID" value="AHZ73453.1"/>
    <property type="molecule type" value="Genomic_DNA"/>
</dbReference>
<reference evidence="2 3" key="1">
    <citation type="journal article" date="2012" name="J. Bacteriol.">
        <title>Genome sequence of cold-adapted Pseudomonas mandelii strain JR-1.</title>
        <authorList>
            <person name="Jang S.H."/>
            <person name="Kim J."/>
            <person name="Kim J."/>
            <person name="Hong S."/>
            <person name="Lee C."/>
        </authorList>
    </citation>
    <scope>NUCLEOTIDE SEQUENCE [LARGE SCALE GENOMIC DNA]</scope>
    <source>
        <strain evidence="2 3">JR-1</strain>
        <plasmid evidence="3">Plasmid</plasmid>
    </source>
</reference>
<evidence type="ECO:0000313" key="2">
    <source>
        <dbReference type="EMBL" id="AHZ73453.1"/>
    </source>
</evidence>
<proteinExistence type="predicted"/>
<protein>
    <submittedName>
        <fullName evidence="2">Urf-1 protein</fullName>
    </submittedName>
</protein>